<name>A0A8S5MVG8_9CAUD</name>
<sequence length="66" mass="7043">MIPGVIYCFLALLWAGAGFILGYCRHDCRDILSRPVSFLLIGGVVASVVECVLLMGIGVAMIAGYH</sequence>
<organism evidence="2">
    <name type="scientific">Siphoviridae sp. ctsus30</name>
    <dbReference type="NCBI Taxonomy" id="2826488"/>
    <lineage>
        <taxon>Viruses</taxon>
        <taxon>Duplodnaviria</taxon>
        <taxon>Heunggongvirae</taxon>
        <taxon>Uroviricota</taxon>
        <taxon>Caudoviricetes</taxon>
    </lineage>
</organism>
<feature type="transmembrane region" description="Helical" evidence="1">
    <location>
        <begin position="6"/>
        <end position="24"/>
    </location>
</feature>
<feature type="transmembrane region" description="Helical" evidence="1">
    <location>
        <begin position="36"/>
        <end position="63"/>
    </location>
</feature>
<keyword evidence="1" id="KW-1133">Transmembrane helix</keyword>
<reference evidence="2" key="1">
    <citation type="journal article" date="2021" name="Proc. Natl. Acad. Sci. U.S.A.">
        <title>A Catalog of Tens of Thousands of Viruses from Human Metagenomes Reveals Hidden Associations with Chronic Diseases.</title>
        <authorList>
            <person name="Tisza M.J."/>
            <person name="Buck C.B."/>
        </authorList>
    </citation>
    <scope>NUCLEOTIDE SEQUENCE</scope>
    <source>
        <strain evidence="2">Ctsus30</strain>
    </source>
</reference>
<protein>
    <submittedName>
        <fullName evidence="2">Uncharacterized protein</fullName>
    </submittedName>
</protein>
<dbReference type="EMBL" id="BK014997">
    <property type="protein sequence ID" value="DAD86337.1"/>
    <property type="molecule type" value="Genomic_DNA"/>
</dbReference>
<keyword evidence="1" id="KW-0472">Membrane</keyword>
<keyword evidence="1" id="KW-0812">Transmembrane</keyword>
<proteinExistence type="predicted"/>
<evidence type="ECO:0000256" key="1">
    <source>
        <dbReference type="SAM" id="Phobius"/>
    </source>
</evidence>
<evidence type="ECO:0000313" key="2">
    <source>
        <dbReference type="EMBL" id="DAD86337.1"/>
    </source>
</evidence>
<accession>A0A8S5MVG8</accession>